<accession>A0AAP0PLX6</accession>
<dbReference type="EMBL" id="JBBNAE010000002">
    <property type="protein sequence ID" value="KAK9145601.1"/>
    <property type="molecule type" value="Genomic_DNA"/>
</dbReference>
<proteinExistence type="predicted"/>
<protein>
    <submittedName>
        <fullName evidence="1">Uncharacterized protein</fullName>
    </submittedName>
</protein>
<organism evidence="1 2">
    <name type="scientific">Stephania japonica</name>
    <dbReference type="NCBI Taxonomy" id="461633"/>
    <lineage>
        <taxon>Eukaryota</taxon>
        <taxon>Viridiplantae</taxon>
        <taxon>Streptophyta</taxon>
        <taxon>Embryophyta</taxon>
        <taxon>Tracheophyta</taxon>
        <taxon>Spermatophyta</taxon>
        <taxon>Magnoliopsida</taxon>
        <taxon>Ranunculales</taxon>
        <taxon>Menispermaceae</taxon>
        <taxon>Menispermoideae</taxon>
        <taxon>Cissampelideae</taxon>
        <taxon>Stephania</taxon>
    </lineage>
</organism>
<dbReference type="AlphaFoldDB" id="A0AAP0PLX6"/>
<comment type="caution">
    <text evidence="1">The sequence shown here is derived from an EMBL/GenBank/DDBJ whole genome shotgun (WGS) entry which is preliminary data.</text>
</comment>
<dbReference type="Proteomes" id="UP001417504">
    <property type="component" value="Unassembled WGS sequence"/>
</dbReference>
<evidence type="ECO:0000313" key="2">
    <source>
        <dbReference type="Proteomes" id="UP001417504"/>
    </source>
</evidence>
<reference evidence="1 2" key="1">
    <citation type="submission" date="2024-01" db="EMBL/GenBank/DDBJ databases">
        <title>Genome assemblies of Stephania.</title>
        <authorList>
            <person name="Yang L."/>
        </authorList>
    </citation>
    <scope>NUCLEOTIDE SEQUENCE [LARGE SCALE GENOMIC DNA]</scope>
    <source>
        <strain evidence="1">QJT</strain>
        <tissue evidence="1">Leaf</tissue>
    </source>
</reference>
<evidence type="ECO:0000313" key="1">
    <source>
        <dbReference type="EMBL" id="KAK9145601.1"/>
    </source>
</evidence>
<keyword evidence="2" id="KW-1185">Reference proteome</keyword>
<gene>
    <name evidence="1" type="ORF">Sjap_005504</name>
</gene>
<sequence>MISRTSSSLLSISSFVRVSPLPLLIVFSVSKSLLSDLKPYLPPLPSSTSSEQIELVEERLETL</sequence>
<name>A0AAP0PLX6_9MAGN</name>